<dbReference type="GO" id="GO:0006281">
    <property type="term" value="P:DNA repair"/>
    <property type="evidence" value="ECO:0007669"/>
    <property type="project" value="InterPro"/>
</dbReference>
<dbReference type="AlphaFoldDB" id="A0A5D0MV61"/>
<organism evidence="1 2">
    <name type="scientific">Flexistipes sinusarabici</name>
    <dbReference type="NCBI Taxonomy" id="2352"/>
    <lineage>
        <taxon>Bacteria</taxon>
        <taxon>Pseudomonadati</taxon>
        <taxon>Deferribacterota</taxon>
        <taxon>Deferribacteres</taxon>
        <taxon>Deferribacterales</taxon>
        <taxon>Flexistipitaceae</taxon>
        <taxon>Flexistipes</taxon>
    </lineage>
</organism>
<name>A0A5D0MV61_FLESI</name>
<evidence type="ECO:0000313" key="1">
    <source>
        <dbReference type="EMBL" id="TYB36024.1"/>
    </source>
</evidence>
<dbReference type="SUPFAM" id="SSF48150">
    <property type="entry name" value="DNA-glycosylase"/>
    <property type="match status" value="1"/>
</dbReference>
<comment type="caution">
    <text evidence="1">The sequence shown here is derived from an EMBL/GenBank/DDBJ whole genome shotgun (WGS) entry which is preliminary data.</text>
</comment>
<sequence length="284" mass="32945">MCSVSAGNAVLSPISFFNLHSITDSSERAFWDKIYFQYTRGEFIDTDPIIFPARIDGNKEYISFVSSLFAYGRVRAIQDFLEKFFFRYGNNPFEIDTSEAKLYYRFQTAGDIRLLVSLIKEIYIQYGSIQKFFISLSSNLDEALEGFLDYARMFGTENNAGRGYFFLFPKYGGSGLKRLRMFLRWMVRKDDVDFGLWDTYKASELLYPLDTHILRFAKGFGIISSWTNSHRNARLITDYFKAINEEDPVKYDFAITRLGMLNSCKFKTSIGCEVCGLKNECLFN</sequence>
<accession>A0A5D0MV61</accession>
<proteinExistence type="predicted"/>
<dbReference type="Proteomes" id="UP000323337">
    <property type="component" value="Unassembled WGS sequence"/>
</dbReference>
<evidence type="ECO:0000313" key="2">
    <source>
        <dbReference type="Proteomes" id="UP000323337"/>
    </source>
</evidence>
<dbReference type="Pfam" id="PF09674">
    <property type="entry name" value="DUF2400"/>
    <property type="match status" value="1"/>
</dbReference>
<protein>
    <submittedName>
        <fullName evidence="1">TIGR02757 family protein</fullName>
    </submittedName>
</protein>
<dbReference type="InterPro" id="IPR014127">
    <property type="entry name" value="CHP02757"/>
</dbReference>
<gene>
    <name evidence="1" type="ORF">FXF49_00990</name>
</gene>
<dbReference type="NCBIfam" id="TIGR02757">
    <property type="entry name" value="TIGR02757 family protein"/>
    <property type="match status" value="1"/>
</dbReference>
<reference evidence="1 2" key="1">
    <citation type="submission" date="2019-08" db="EMBL/GenBank/DDBJ databases">
        <title>Genomic characterization of a novel candidate phylum (ARYD3) from a high temperature, high salinity tertiary oil reservoir in north central Oklahoma, USA.</title>
        <authorList>
            <person name="Youssef N.H."/>
            <person name="Yadav A."/>
            <person name="Elshahed M.S."/>
        </authorList>
    </citation>
    <scope>NUCLEOTIDE SEQUENCE [LARGE SCALE GENOMIC DNA]</scope>
    <source>
        <strain evidence="1">ARYD1</strain>
    </source>
</reference>
<dbReference type="InterPro" id="IPR011257">
    <property type="entry name" value="DNA_glycosylase"/>
</dbReference>
<dbReference type="GO" id="GO:0003824">
    <property type="term" value="F:catalytic activity"/>
    <property type="evidence" value="ECO:0007669"/>
    <property type="project" value="InterPro"/>
</dbReference>
<dbReference type="EMBL" id="VSIV01000028">
    <property type="protein sequence ID" value="TYB36024.1"/>
    <property type="molecule type" value="Genomic_DNA"/>
</dbReference>